<dbReference type="Proteomes" id="UP000055024">
    <property type="component" value="Unassembled WGS sequence"/>
</dbReference>
<organism evidence="1 2">
    <name type="scientific">Trichinella zimbabwensis</name>
    <dbReference type="NCBI Taxonomy" id="268475"/>
    <lineage>
        <taxon>Eukaryota</taxon>
        <taxon>Metazoa</taxon>
        <taxon>Ecdysozoa</taxon>
        <taxon>Nematoda</taxon>
        <taxon>Enoplea</taxon>
        <taxon>Dorylaimia</taxon>
        <taxon>Trichinellida</taxon>
        <taxon>Trichinellidae</taxon>
        <taxon>Trichinella</taxon>
    </lineage>
</organism>
<comment type="caution">
    <text evidence="1">The sequence shown here is derived from an EMBL/GenBank/DDBJ whole genome shotgun (WGS) entry which is preliminary data.</text>
</comment>
<dbReference type="AlphaFoldDB" id="A0A0V1HXI0"/>
<keyword evidence="2" id="KW-1185">Reference proteome</keyword>
<dbReference type="EMBL" id="JYDP01000019">
    <property type="protein sequence ID" value="KRZ15104.1"/>
    <property type="molecule type" value="Genomic_DNA"/>
</dbReference>
<protein>
    <submittedName>
        <fullName evidence="1">Uncharacterized protein</fullName>
    </submittedName>
</protein>
<gene>
    <name evidence="1" type="ORF">T11_6378</name>
</gene>
<sequence>MSLVDLKKSDYCNKPGRTLHESVFVKILSKTLNHSMISVGAAGDEIKSARCIPWYRVIF</sequence>
<name>A0A0V1HXI0_9BILA</name>
<evidence type="ECO:0000313" key="1">
    <source>
        <dbReference type="EMBL" id="KRZ15104.1"/>
    </source>
</evidence>
<proteinExistence type="predicted"/>
<reference evidence="1 2" key="1">
    <citation type="submission" date="2015-01" db="EMBL/GenBank/DDBJ databases">
        <title>Evolution of Trichinella species and genotypes.</title>
        <authorList>
            <person name="Korhonen P.K."/>
            <person name="Edoardo P."/>
            <person name="Giuseppe L.R."/>
            <person name="Gasser R.B."/>
        </authorList>
    </citation>
    <scope>NUCLEOTIDE SEQUENCE [LARGE SCALE GENOMIC DNA]</scope>
    <source>
        <strain evidence="1">ISS1029</strain>
    </source>
</reference>
<evidence type="ECO:0000313" key="2">
    <source>
        <dbReference type="Proteomes" id="UP000055024"/>
    </source>
</evidence>
<accession>A0A0V1HXI0</accession>